<name>G0N1Y1_CAEBE</name>
<gene>
    <name evidence="2" type="ORF">CAEBREN_22823</name>
</gene>
<evidence type="ECO:0000256" key="1">
    <source>
        <dbReference type="SAM" id="MobiDB-lite"/>
    </source>
</evidence>
<dbReference type="InParanoid" id="G0N1Y1"/>
<proteinExistence type="predicted"/>
<dbReference type="Proteomes" id="UP000008068">
    <property type="component" value="Unassembled WGS sequence"/>
</dbReference>
<organism evidence="3">
    <name type="scientific">Caenorhabditis brenneri</name>
    <name type="common">Nematode worm</name>
    <dbReference type="NCBI Taxonomy" id="135651"/>
    <lineage>
        <taxon>Eukaryota</taxon>
        <taxon>Metazoa</taxon>
        <taxon>Ecdysozoa</taxon>
        <taxon>Nematoda</taxon>
        <taxon>Chromadorea</taxon>
        <taxon>Rhabditida</taxon>
        <taxon>Rhabditina</taxon>
        <taxon>Rhabditomorpha</taxon>
        <taxon>Rhabditoidea</taxon>
        <taxon>Rhabditidae</taxon>
        <taxon>Peloderinae</taxon>
        <taxon>Caenorhabditis</taxon>
    </lineage>
</organism>
<keyword evidence="3" id="KW-1185">Reference proteome</keyword>
<feature type="compositionally biased region" description="Polar residues" evidence="1">
    <location>
        <begin position="85"/>
        <end position="100"/>
    </location>
</feature>
<feature type="compositionally biased region" description="Basic and acidic residues" evidence="1">
    <location>
        <begin position="223"/>
        <end position="247"/>
    </location>
</feature>
<dbReference type="AlphaFoldDB" id="G0N1Y1"/>
<dbReference type="HOGENOM" id="CLU_987760_0_0_1"/>
<feature type="region of interest" description="Disordered" evidence="1">
    <location>
        <begin position="76"/>
        <end position="104"/>
    </location>
</feature>
<feature type="region of interest" description="Disordered" evidence="1">
    <location>
        <begin position="204"/>
        <end position="282"/>
    </location>
</feature>
<feature type="compositionally biased region" description="Polar residues" evidence="1">
    <location>
        <begin position="37"/>
        <end position="56"/>
    </location>
</feature>
<sequence>MNSGTPASKKIPALMDIIVSKPENLVGWEFPSDPIPTVSSRGTSSDAPGTHSIQPITFGDSSVRLTIIDEVELTAESSIVHPETGNRSGSDTNEPFSSGDASARLPFRNEDWNKALDEMLSGIEKCLEFLKRMPVKEQSESEESELPEEKYKQRICELEDEVFKLRAKHAASNTCINKAMLEASTSAYQLRLAKMEISELKNQLSAAQNSGGNGAQEEATDNGETHQEHQNCRKRAREEDPNLRDDDSSCSSVEWDYSNEKAEVQKKRKYMNNESTSDQNQK</sequence>
<reference evidence="3" key="1">
    <citation type="submission" date="2011-07" db="EMBL/GenBank/DDBJ databases">
        <authorList>
            <consortium name="Caenorhabditis brenneri Sequencing and Analysis Consortium"/>
            <person name="Wilson R.K."/>
        </authorList>
    </citation>
    <scope>NUCLEOTIDE SEQUENCE [LARGE SCALE GENOMIC DNA]</scope>
    <source>
        <strain evidence="3">PB2801</strain>
    </source>
</reference>
<protein>
    <submittedName>
        <fullName evidence="2">Uncharacterized protein</fullName>
    </submittedName>
</protein>
<feature type="compositionally biased region" description="Polar residues" evidence="1">
    <location>
        <begin position="272"/>
        <end position="282"/>
    </location>
</feature>
<accession>G0N1Y1</accession>
<dbReference type="EMBL" id="GL379828">
    <property type="protein sequence ID" value="EGT50336.1"/>
    <property type="molecule type" value="Genomic_DNA"/>
</dbReference>
<evidence type="ECO:0000313" key="3">
    <source>
        <dbReference type="Proteomes" id="UP000008068"/>
    </source>
</evidence>
<evidence type="ECO:0000313" key="2">
    <source>
        <dbReference type="EMBL" id="EGT50336.1"/>
    </source>
</evidence>
<feature type="region of interest" description="Disordered" evidence="1">
    <location>
        <begin position="31"/>
        <end position="56"/>
    </location>
</feature>